<dbReference type="EMBL" id="RJTH01000016">
    <property type="protein sequence ID" value="RUM20072.1"/>
    <property type="molecule type" value="Genomic_DNA"/>
</dbReference>
<dbReference type="CDD" id="cd17933">
    <property type="entry name" value="DEXSc_RecD-like"/>
    <property type="match status" value="1"/>
</dbReference>
<name>A0A432PCF3_9HYPH</name>
<keyword evidence="3" id="KW-0067">ATP-binding</keyword>
<dbReference type="NCBIfam" id="TIGR02768">
    <property type="entry name" value="TraA_Ti"/>
    <property type="match status" value="1"/>
</dbReference>
<keyword evidence="2" id="KW-0547">Nucleotide-binding</keyword>
<feature type="domain" description="MobA/MobL protein" evidence="5">
    <location>
        <begin position="17"/>
        <end position="249"/>
    </location>
</feature>
<evidence type="ECO:0000259" key="6">
    <source>
        <dbReference type="Pfam" id="PF17841"/>
    </source>
</evidence>
<feature type="domain" description="Bartonella effector protein BID" evidence="6">
    <location>
        <begin position="1315"/>
        <end position="1405"/>
    </location>
</feature>
<dbReference type="Gene3D" id="2.30.30.940">
    <property type="match status" value="1"/>
</dbReference>
<evidence type="ECO:0000259" key="5">
    <source>
        <dbReference type="Pfam" id="PF03389"/>
    </source>
</evidence>
<organism evidence="7 8">
    <name type="scientific">Rhizobium vallis</name>
    <dbReference type="NCBI Taxonomy" id="634290"/>
    <lineage>
        <taxon>Bacteria</taxon>
        <taxon>Pseudomonadati</taxon>
        <taxon>Pseudomonadota</taxon>
        <taxon>Alphaproteobacteria</taxon>
        <taxon>Hyphomicrobiales</taxon>
        <taxon>Rhizobiaceae</taxon>
        <taxon>Rhizobium/Agrobacterium group</taxon>
        <taxon>Rhizobium</taxon>
    </lineage>
</organism>
<evidence type="ECO:0000313" key="7">
    <source>
        <dbReference type="EMBL" id="RUM20072.1"/>
    </source>
</evidence>
<evidence type="ECO:0000256" key="2">
    <source>
        <dbReference type="ARBA" id="ARBA00022741"/>
    </source>
</evidence>
<dbReference type="InterPro" id="IPR027417">
    <property type="entry name" value="P-loop_NTPase"/>
</dbReference>
<dbReference type="CDD" id="cd18809">
    <property type="entry name" value="SF1_C_RecD"/>
    <property type="match status" value="1"/>
</dbReference>
<dbReference type="PANTHER" id="PTHR43788:SF6">
    <property type="entry name" value="DNA HELICASE B"/>
    <property type="match status" value="1"/>
</dbReference>
<dbReference type="GO" id="GO:0005524">
    <property type="term" value="F:ATP binding"/>
    <property type="evidence" value="ECO:0007669"/>
    <property type="project" value="UniProtKB-KW"/>
</dbReference>
<dbReference type="InterPro" id="IPR005053">
    <property type="entry name" value="MobA_MobL"/>
</dbReference>
<dbReference type="GO" id="GO:0003678">
    <property type="term" value="F:DNA helicase activity"/>
    <property type="evidence" value="ECO:0007669"/>
    <property type="project" value="UniProtKB-ARBA"/>
</dbReference>
<evidence type="ECO:0000313" key="8">
    <source>
        <dbReference type="Proteomes" id="UP000278823"/>
    </source>
</evidence>
<protein>
    <submittedName>
        <fullName evidence="7">Ti-type conjugative transfer relaxase TraA</fullName>
    </submittedName>
</protein>
<dbReference type="Gene3D" id="3.30.930.30">
    <property type="match status" value="1"/>
</dbReference>
<proteinExistence type="inferred from homology"/>
<comment type="similarity">
    <text evidence="1">Belongs to the MobA/MobL family.</text>
</comment>
<keyword evidence="8" id="KW-1185">Reference proteome</keyword>
<dbReference type="InterPro" id="IPR014136">
    <property type="entry name" value="TraA_Ti"/>
</dbReference>
<dbReference type="InterPro" id="IPR041533">
    <property type="entry name" value="Bep_BID"/>
</dbReference>
<dbReference type="InterPro" id="IPR050534">
    <property type="entry name" value="Coronavir_polyprotein_1ab"/>
</dbReference>
<dbReference type="SUPFAM" id="SSF52540">
    <property type="entry name" value="P-loop containing nucleoside triphosphate hydrolases"/>
    <property type="match status" value="2"/>
</dbReference>
<sequence length="1545" mass="170071">MAIMFVRALVISRGAGRSIVSAAAYRHRARMMDEQAGTSFSYRGGASGLVHEELALPDQTPTWLRSAIDGRSVTGASEALWNAVDAFEKRADAQLARELIIALPEELTRAENIALVHEFIRDNLTSKGMVADWVYHDKDGNPHIHLMTTLRPLAEEGFGPKKVAVMGEGGEPLRVVTPDRPNGKIVYRLWAGDKETMKGWKIAWADTANRHLALAGHDVRLDGRSYAEQGLDGIAQRHLGPQKAALSRRGAEMYFAPADLARRQAMADRLLAEPALLLKQLGNERSTFDERDIAKALHRYVDDPADFANIRARLMASDDLIMLKPQQADAETGKAREAAVFTTREILRIEYDMAQSAQILSKRIGLGLSARHVEAAIESVETGDPQKAFKLDAEQVDAIRHVTGESGIAAVVGLAGTGKSTLLAAARVAWESGGRRVIGAALAGKAAEGLEDSSGIRSQTLASWELAWASGRELLERGDVLVIDEAGMVSSQQMARVLKTAEQAGAKVVLVGDAMQLQPIQAGAAFRAITERIGFAELAGVRRQRQQWAREASRLFARGETGKGLDAYAQQGHLIEAETRDDIIGRIVGDWTKARKEALGTSISEAANGRLRGDELLVLAHTNEDVKRLNEALRSVMTGEGALSESHSFQTERGARQFAVGDRIIFLENARFLEPRTKHSGPQYVKNGMLGTVTSTGDKHGDTLLSVRLDNGRDIVISEASYRNVDHGYAATIHKSQGSTVERTFVLATGMMDQHLTYVSMTRHRDRADLYAAKEDFEAKPEWGRKPRVDHAAGVTGELVERGEARFRPNDRDADNSPYADVKTDDGTIHRLWGVSLPKALEQGGVSEGDTVTLRKDGVERVAVKVAIVDEQTGQKRFEERQVDRNVWTATRIETAEDRQQRLERESHRPELFKPLVERLSRSGAKTTTLDFESEAGYRAHAQDFARRRGIDTLSQFAAGMEEGVSRQLTWIAEKREQLAKLWERASVALGLAIERERRVSYNEERAETQTISHEHADRDRYLIPPTTVFARSVEEDARRAQLASPAWKEREAILQPLLKKIYRQPDAALVALNALASDVKIEPRRLADDLATAPDRLGRLRGSDLMVDGRAARNQRSIATAALTELLPLARAHATEFRRNAARFESHQQQRRAHMALSIPALSKKATARLVEIEAVRGQGGDDAYKSAFAFAAEDRTVVQEIKAVSEALTARFGWSAFTSKADAIAERNMVERMPEDPTSISGESSTRLFEAVRRFAEEQHLAERRDRSKIVAGASADQGRGTDKENAAVLPMLAAVTEFKTPIDEEARSRALAGPLYRQQRAALAAVASTIWRDPAGAVGKIEELLAKGFAGDRIAAAVANDPTAYGALRGSDRLMDRMLASGRERKEAVQAVPEAGARLRSLGSAYVNGLDAERQTIAEERRRMAVAIPGLSKAAEEVLMRLTAEVKNNGRKPNASAASLDPGIRQEFAAVSRALDARFGRNAVLREEKDLINRVPQTQRRAFEVMQDRLKVLQQAVRMESSEKIISERRQRAVSRGPGIDF</sequence>
<keyword evidence="4" id="KW-0184">Conjugation</keyword>
<dbReference type="Pfam" id="PF03389">
    <property type="entry name" value="MobA_MobL"/>
    <property type="match status" value="1"/>
</dbReference>
<accession>A0A432PCF3</accession>
<evidence type="ECO:0000256" key="4">
    <source>
        <dbReference type="ARBA" id="ARBA00022971"/>
    </source>
</evidence>
<dbReference type="RefSeq" id="WP_126924866.1">
    <property type="nucleotide sequence ID" value="NZ_ML133700.1"/>
</dbReference>
<dbReference type="Pfam" id="PF13604">
    <property type="entry name" value="AAA_30"/>
    <property type="match status" value="1"/>
</dbReference>
<reference evidence="8" key="1">
    <citation type="submission" date="2018-11" db="EMBL/GenBank/DDBJ databases">
        <title>Rhizobium chutanense sp. nov., isolated from root nodules of Phaseolus vulgaris in China.</title>
        <authorList>
            <person name="Huo Y."/>
        </authorList>
    </citation>
    <scope>NUCLEOTIDE SEQUENCE [LARGE SCALE GENOMIC DNA]</scope>
    <source>
        <strain evidence="8">CCBAU 65647</strain>
    </source>
</reference>
<gene>
    <name evidence="7" type="primary">traA</name>
    <name evidence="7" type="ORF">EFQ99_30465</name>
</gene>
<evidence type="ECO:0000256" key="1">
    <source>
        <dbReference type="ARBA" id="ARBA00010873"/>
    </source>
</evidence>
<comment type="caution">
    <text evidence="7">The sequence shown here is derived from an EMBL/GenBank/DDBJ whole genome shotgun (WGS) entry which is preliminary data.</text>
</comment>
<evidence type="ECO:0000256" key="3">
    <source>
        <dbReference type="ARBA" id="ARBA00022840"/>
    </source>
</evidence>
<dbReference type="Proteomes" id="UP000278823">
    <property type="component" value="Unassembled WGS sequence"/>
</dbReference>
<dbReference type="Pfam" id="PF17841">
    <property type="entry name" value="Bep_C_terminal"/>
    <property type="match status" value="2"/>
</dbReference>
<dbReference type="PANTHER" id="PTHR43788">
    <property type="entry name" value="DNA2/NAM7 HELICASE FAMILY MEMBER"/>
    <property type="match status" value="1"/>
</dbReference>
<dbReference type="OrthoDB" id="1826980at2"/>
<feature type="domain" description="Bartonella effector protein BID" evidence="6">
    <location>
        <begin position="1044"/>
        <end position="1127"/>
    </location>
</feature>
<dbReference type="Gene3D" id="3.40.50.300">
    <property type="entry name" value="P-loop containing nucleotide triphosphate hydrolases"/>
    <property type="match status" value="2"/>
</dbReference>